<reference evidence="1 2" key="1">
    <citation type="submission" date="2024-05" db="EMBL/GenBank/DDBJ databases">
        <title>A draft genome resource for the thread blight pathogen Marasmius tenuissimus strain MS-2.</title>
        <authorList>
            <person name="Yulfo-Soto G.E."/>
            <person name="Baruah I.K."/>
            <person name="Amoako-Attah I."/>
            <person name="Bukari Y."/>
            <person name="Meinhardt L.W."/>
            <person name="Bailey B.A."/>
            <person name="Cohen S.P."/>
        </authorList>
    </citation>
    <scope>NUCLEOTIDE SEQUENCE [LARGE SCALE GENOMIC DNA]</scope>
    <source>
        <strain evidence="1 2">MS-2</strain>
    </source>
</reference>
<dbReference type="InterPro" id="IPR035918">
    <property type="entry name" value="CytB_endotoxin-like_sf"/>
</dbReference>
<gene>
    <name evidence="1" type="ORF">AAF712_012427</name>
</gene>
<proteinExistence type="predicted"/>
<comment type="caution">
    <text evidence="1">The sequence shown here is derived from an EMBL/GenBank/DDBJ whole genome shotgun (WGS) entry which is preliminary data.</text>
</comment>
<dbReference type="SUPFAM" id="SSF55676">
    <property type="entry name" value="CytB endotoxin-like"/>
    <property type="match status" value="1"/>
</dbReference>
<dbReference type="EMBL" id="JBBXMP010000161">
    <property type="protein sequence ID" value="KAL0060784.1"/>
    <property type="molecule type" value="Genomic_DNA"/>
</dbReference>
<accession>A0ABR2ZHU4</accession>
<dbReference type="Proteomes" id="UP001437256">
    <property type="component" value="Unassembled WGS sequence"/>
</dbReference>
<protein>
    <submittedName>
        <fullName evidence="1">Uncharacterized protein</fullName>
    </submittedName>
</protein>
<keyword evidence="2" id="KW-1185">Reference proteome</keyword>
<name>A0ABR2ZHU4_9AGAR</name>
<dbReference type="Gene3D" id="3.40.198.10">
    <property type="entry name" value="Delta-endotoxin CytB-like"/>
    <property type="match status" value="1"/>
</dbReference>
<evidence type="ECO:0000313" key="2">
    <source>
        <dbReference type="Proteomes" id="UP001437256"/>
    </source>
</evidence>
<organism evidence="1 2">
    <name type="scientific">Marasmius tenuissimus</name>
    <dbReference type="NCBI Taxonomy" id="585030"/>
    <lineage>
        <taxon>Eukaryota</taxon>
        <taxon>Fungi</taxon>
        <taxon>Dikarya</taxon>
        <taxon>Basidiomycota</taxon>
        <taxon>Agaricomycotina</taxon>
        <taxon>Agaricomycetes</taxon>
        <taxon>Agaricomycetidae</taxon>
        <taxon>Agaricales</taxon>
        <taxon>Marasmiineae</taxon>
        <taxon>Marasmiaceae</taxon>
        <taxon>Marasmius</taxon>
    </lineage>
</organism>
<evidence type="ECO:0000313" key="1">
    <source>
        <dbReference type="EMBL" id="KAL0060784.1"/>
    </source>
</evidence>
<sequence length="221" mass="25096">MSNKIKITKADVEQENRLTKRDANAERSSSSFDDLSKVRPDLVPTALQLSRFAGHYLRLGNPNWFDWESFLQAVLRYNGNDLLLLRPNQARGMDIGQIVPFDEGEGELIKGDSREPNHGLPVYRNVVIPLTQIVDWIAQFITTVVGMPINRNEIFAKVEYGFTNLQWASQRGFASFRSTSTGTNSSWEYRITFEAPLSGDRFLSFVSTLELAADIRTESSW</sequence>